<evidence type="ECO:0000256" key="1">
    <source>
        <dbReference type="SAM" id="Phobius"/>
    </source>
</evidence>
<keyword evidence="1" id="KW-0812">Transmembrane</keyword>
<dbReference type="Proteomes" id="UP000306791">
    <property type="component" value="Unassembled WGS sequence"/>
</dbReference>
<sequence length="152" mass="16991">MVMPALFAFLHHLAFLSMTAVLTMQLILLGQSFTLQNARKIRIADRILGISAVLLLVVGFLRVFFFEKGASYYFHNGAFHAKLTLFVIAALLSIYPTIQFLRWGKSLSQGEVPEIGDRKRRWMRIIVHAELTAIVGMALCAALMAKGIGYFG</sequence>
<protein>
    <submittedName>
        <fullName evidence="2">DUF2214 family protein</fullName>
    </submittedName>
</protein>
<evidence type="ECO:0000313" key="3">
    <source>
        <dbReference type="Proteomes" id="UP000306791"/>
    </source>
</evidence>
<keyword evidence="1" id="KW-1133">Transmembrane helix</keyword>
<gene>
    <name evidence="2" type="ORF">FDY93_17235</name>
</gene>
<dbReference type="Pfam" id="PF09980">
    <property type="entry name" value="DUF2214"/>
    <property type="match status" value="1"/>
</dbReference>
<keyword evidence="3" id="KW-1185">Reference proteome</keyword>
<organism evidence="2 3">
    <name type="scientific">Microbulbifer harenosus</name>
    <dbReference type="NCBI Taxonomy" id="2576840"/>
    <lineage>
        <taxon>Bacteria</taxon>
        <taxon>Pseudomonadati</taxon>
        <taxon>Pseudomonadota</taxon>
        <taxon>Gammaproteobacteria</taxon>
        <taxon>Cellvibrionales</taxon>
        <taxon>Microbulbiferaceae</taxon>
        <taxon>Microbulbifer</taxon>
    </lineage>
</organism>
<dbReference type="InterPro" id="IPR018706">
    <property type="entry name" value="DUF2214_membrane"/>
</dbReference>
<feature type="transmembrane region" description="Helical" evidence="1">
    <location>
        <begin position="125"/>
        <end position="145"/>
    </location>
</feature>
<feature type="transmembrane region" description="Helical" evidence="1">
    <location>
        <begin position="85"/>
        <end position="104"/>
    </location>
</feature>
<comment type="caution">
    <text evidence="2">The sequence shown here is derived from an EMBL/GenBank/DDBJ whole genome shotgun (WGS) entry which is preliminary data.</text>
</comment>
<dbReference type="EMBL" id="VANI01000020">
    <property type="protein sequence ID" value="TLM74774.1"/>
    <property type="molecule type" value="Genomic_DNA"/>
</dbReference>
<keyword evidence="1" id="KW-0472">Membrane</keyword>
<name>A0ABY2UDM6_9GAMM</name>
<proteinExistence type="predicted"/>
<reference evidence="2 3" key="1">
    <citation type="submission" date="2019-05" db="EMBL/GenBank/DDBJ databases">
        <title>Microbulbifer harenosus sp. nov., an alginate-degrading bacterium isolated from coastal sand.</title>
        <authorList>
            <person name="Huang H."/>
            <person name="Mo K."/>
            <person name="Bao S."/>
        </authorList>
    </citation>
    <scope>NUCLEOTIDE SEQUENCE [LARGE SCALE GENOMIC DNA]</scope>
    <source>
        <strain evidence="2 3">HB161719</strain>
    </source>
</reference>
<feature type="transmembrane region" description="Helical" evidence="1">
    <location>
        <begin position="12"/>
        <end position="35"/>
    </location>
</feature>
<evidence type="ECO:0000313" key="2">
    <source>
        <dbReference type="EMBL" id="TLM74774.1"/>
    </source>
</evidence>
<accession>A0ABY2UDM6</accession>
<feature type="transmembrane region" description="Helical" evidence="1">
    <location>
        <begin position="47"/>
        <end position="65"/>
    </location>
</feature>